<dbReference type="KEGG" id="psul:AU252_14520"/>
<dbReference type="Proteomes" id="UP000065151">
    <property type="component" value="Chromosome"/>
</dbReference>
<keyword evidence="1" id="KW-0472">Membrane</keyword>
<feature type="transmembrane region" description="Helical" evidence="1">
    <location>
        <begin position="80"/>
        <end position="99"/>
    </location>
</feature>
<feature type="transmembrane region" description="Helical" evidence="1">
    <location>
        <begin position="114"/>
        <end position="133"/>
    </location>
</feature>
<gene>
    <name evidence="2" type="ORF">AU252_14520</name>
</gene>
<feature type="transmembrane region" description="Helical" evidence="1">
    <location>
        <begin position="39"/>
        <end position="59"/>
    </location>
</feature>
<dbReference type="EMBL" id="CP013747">
    <property type="protein sequence ID" value="ALV42205.1"/>
    <property type="molecule type" value="Genomic_DNA"/>
</dbReference>
<name>A0A0U3QCU2_9MICC</name>
<evidence type="ECO:0000313" key="2">
    <source>
        <dbReference type="EMBL" id="ALV42205.1"/>
    </source>
</evidence>
<proteinExistence type="predicted"/>
<organism evidence="2">
    <name type="scientific">Pseudarthrobacter sulfonivorans</name>
    <dbReference type="NCBI Taxonomy" id="121292"/>
    <lineage>
        <taxon>Bacteria</taxon>
        <taxon>Bacillati</taxon>
        <taxon>Actinomycetota</taxon>
        <taxon>Actinomycetes</taxon>
        <taxon>Micrococcales</taxon>
        <taxon>Micrococcaceae</taxon>
        <taxon>Pseudarthrobacter</taxon>
    </lineage>
</organism>
<keyword evidence="1" id="KW-0812">Transmembrane</keyword>
<evidence type="ECO:0000256" key="1">
    <source>
        <dbReference type="SAM" id="Phobius"/>
    </source>
</evidence>
<accession>A0A0U3QCU2</accession>
<dbReference type="AlphaFoldDB" id="A0A0U3QCU2"/>
<keyword evidence="1" id="KW-1133">Transmembrane helix</keyword>
<dbReference type="RefSeq" id="WP_058931325.1">
    <property type="nucleotide sequence ID" value="NZ_CP013747.1"/>
</dbReference>
<feature type="transmembrane region" description="Helical" evidence="1">
    <location>
        <begin position="12"/>
        <end position="33"/>
    </location>
</feature>
<reference evidence="2 3" key="1">
    <citation type="submission" date="2015-12" db="EMBL/GenBank/DDBJ databases">
        <authorList>
            <person name="Shamseldin A."/>
            <person name="Moawad H."/>
            <person name="Abd El-Rahim W.M."/>
            <person name="Sadowsky M.J."/>
        </authorList>
    </citation>
    <scope>NUCLEOTIDE SEQUENCE [LARGE SCALE GENOMIC DNA]</scope>
    <source>
        <strain evidence="2 3">Ar51</strain>
    </source>
</reference>
<dbReference type="STRING" id="121292.AU252_14520"/>
<evidence type="ECO:0000313" key="3">
    <source>
        <dbReference type="Proteomes" id="UP000065151"/>
    </source>
</evidence>
<sequence>MPAAKELSKNTFPLSLLVCVALMVAMVGGARYWETATGVAYWVWLACGLIPLVAGALIYRNLKRPLDFLGSRSEPEGAQRPGLGGFLTAVVLFVVPRLVGDGAAELALNNGADAFAAAVTATAVPFAVVVLGYRAAETALNRRDAAIAAGQP</sequence>
<protein>
    <submittedName>
        <fullName evidence="2">Uncharacterized protein</fullName>
    </submittedName>
</protein>